<reference evidence="2 3" key="1">
    <citation type="journal article" date="2007" name="Nature">
        <title>Evolution of genes and genomes on the Drosophila phylogeny.</title>
        <authorList>
            <consortium name="Drosophila 12 Genomes Consortium"/>
            <person name="Clark A.G."/>
            <person name="Eisen M.B."/>
            <person name="Smith D.R."/>
            <person name="Bergman C.M."/>
            <person name="Oliver B."/>
            <person name="Markow T.A."/>
            <person name="Kaufman T.C."/>
            <person name="Kellis M."/>
            <person name="Gelbart W."/>
            <person name="Iyer V.N."/>
            <person name="Pollard D.A."/>
            <person name="Sackton T.B."/>
            <person name="Larracuente A.M."/>
            <person name="Singh N.D."/>
            <person name="Abad J.P."/>
            <person name="Abt D.N."/>
            <person name="Adryan B."/>
            <person name="Aguade M."/>
            <person name="Akashi H."/>
            <person name="Anderson W.W."/>
            <person name="Aquadro C.F."/>
            <person name="Ardell D.H."/>
            <person name="Arguello R."/>
            <person name="Artieri C.G."/>
            <person name="Barbash D.A."/>
            <person name="Barker D."/>
            <person name="Barsanti P."/>
            <person name="Batterham P."/>
            <person name="Batzoglou S."/>
            <person name="Begun D."/>
            <person name="Bhutkar A."/>
            <person name="Blanco E."/>
            <person name="Bosak S.A."/>
            <person name="Bradley R.K."/>
            <person name="Brand A.D."/>
            <person name="Brent M.R."/>
            <person name="Brooks A.N."/>
            <person name="Brown R.H."/>
            <person name="Butlin R.K."/>
            <person name="Caggese C."/>
            <person name="Calvi B.R."/>
            <person name="Bernardo de Carvalho A."/>
            <person name="Caspi A."/>
            <person name="Castrezana S."/>
            <person name="Celniker S.E."/>
            <person name="Chang J.L."/>
            <person name="Chapple C."/>
            <person name="Chatterji S."/>
            <person name="Chinwalla A."/>
            <person name="Civetta A."/>
            <person name="Clifton S.W."/>
            <person name="Comeron J.M."/>
            <person name="Costello J.C."/>
            <person name="Coyne J.A."/>
            <person name="Daub J."/>
            <person name="David R.G."/>
            <person name="Delcher A.L."/>
            <person name="Delehaunty K."/>
            <person name="Do C.B."/>
            <person name="Ebling H."/>
            <person name="Edwards K."/>
            <person name="Eickbush T."/>
            <person name="Evans J.D."/>
            <person name="Filipski A."/>
            <person name="Findeiss S."/>
            <person name="Freyhult E."/>
            <person name="Fulton L."/>
            <person name="Fulton R."/>
            <person name="Garcia A.C."/>
            <person name="Gardiner A."/>
            <person name="Garfield D.A."/>
            <person name="Garvin B.E."/>
            <person name="Gibson G."/>
            <person name="Gilbert D."/>
            <person name="Gnerre S."/>
            <person name="Godfrey J."/>
            <person name="Good R."/>
            <person name="Gotea V."/>
            <person name="Gravely B."/>
            <person name="Greenberg A.J."/>
            <person name="Griffiths-Jones S."/>
            <person name="Gross S."/>
            <person name="Guigo R."/>
            <person name="Gustafson E.A."/>
            <person name="Haerty W."/>
            <person name="Hahn M.W."/>
            <person name="Halligan D.L."/>
            <person name="Halpern A.L."/>
            <person name="Halter G.M."/>
            <person name="Han M.V."/>
            <person name="Heger A."/>
            <person name="Hillier L."/>
            <person name="Hinrichs A.S."/>
            <person name="Holmes I."/>
            <person name="Hoskins R.A."/>
            <person name="Hubisz M.J."/>
            <person name="Hultmark D."/>
            <person name="Huntley M.A."/>
            <person name="Jaffe D.B."/>
            <person name="Jagadeeshan S."/>
            <person name="Jeck W.R."/>
            <person name="Johnson J."/>
            <person name="Jones C.D."/>
            <person name="Jordan W.C."/>
            <person name="Karpen G.H."/>
            <person name="Kataoka E."/>
            <person name="Keightley P.D."/>
            <person name="Kheradpour P."/>
            <person name="Kirkness E.F."/>
            <person name="Koerich L.B."/>
            <person name="Kristiansen K."/>
            <person name="Kudrna D."/>
            <person name="Kulathinal R.J."/>
            <person name="Kumar S."/>
            <person name="Kwok R."/>
            <person name="Lander E."/>
            <person name="Langley C.H."/>
            <person name="Lapoint R."/>
            <person name="Lazzaro B.P."/>
            <person name="Lee S.J."/>
            <person name="Levesque L."/>
            <person name="Li R."/>
            <person name="Lin C.F."/>
            <person name="Lin M.F."/>
            <person name="Lindblad-Toh K."/>
            <person name="Llopart A."/>
            <person name="Long M."/>
            <person name="Low L."/>
            <person name="Lozovsky E."/>
            <person name="Lu J."/>
            <person name="Luo M."/>
            <person name="Machado C.A."/>
            <person name="Makalowski W."/>
            <person name="Marzo M."/>
            <person name="Matsuda M."/>
            <person name="Matzkin L."/>
            <person name="McAllister B."/>
            <person name="McBride C.S."/>
            <person name="McKernan B."/>
            <person name="McKernan K."/>
            <person name="Mendez-Lago M."/>
            <person name="Minx P."/>
            <person name="Mollenhauer M.U."/>
            <person name="Montooth K."/>
            <person name="Mount S.M."/>
            <person name="Mu X."/>
            <person name="Myers E."/>
            <person name="Negre B."/>
            <person name="Newfeld S."/>
            <person name="Nielsen R."/>
            <person name="Noor M.A."/>
            <person name="O'Grady P."/>
            <person name="Pachter L."/>
            <person name="Papaceit M."/>
            <person name="Parisi M.J."/>
            <person name="Parisi M."/>
            <person name="Parts L."/>
            <person name="Pedersen J.S."/>
            <person name="Pesole G."/>
            <person name="Phillippy A.M."/>
            <person name="Ponting C.P."/>
            <person name="Pop M."/>
            <person name="Porcelli D."/>
            <person name="Powell J.R."/>
            <person name="Prohaska S."/>
            <person name="Pruitt K."/>
            <person name="Puig M."/>
            <person name="Quesneville H."/>
            <person name="Ram K.R."/>
            <person name="Rand D."/>
            <person name="Rasmussen M.D."/>
            <person name="Reed L.K."/>
            <person name="Reenan R."/>
            <person name="Reily A."/>
            <person name="Remington K.A."/>
            <person name="Rieger T.T."/>
            <person name="Ritchie M.G."/>
            <person name="Robin C."/>
            <person name="Rogers Y.H."/>
            <person name="Rohde C."/>
            <person name="Rozas J."/>
            <person name="Rubenfield M.J."/>
            <person name="Ruiz A."/>
            <person name="Russo S."/>
            <person name="Salzberg S.L."/>
            <person name="Sanchez-Gracia A."/>
            <person name="Saranga D.J."/>
            <person name="Sato H."/>
            <person name="Schaeffer S.W."/>
            <person name="Schatz M.C."/>
            <person name="Schlenke T."/>
            <person name="Schwartz R."/>
            <person name="Segarra C."/>
            <person name="Singh R.S."/>
            <person name="Sirot L."/>
            <person name="Sirota M."/>
            <person name="Sisneros N.B."/>
            <person name="Smith C.D."/>
            <person name="Smith T.F."/>
            <person name="Spieth J."/>
            <person name="Stage D.E."/>
            <person name="Stark A."/>
            <person name="Stephan W."/>
            <person name="Strausberg R.L."/>
            <person name="Strempel S."/>
            <person name="Sturgill D."/>
            <person name="Sutton G."/>
            <person name="Sutton G.G."/>
            <person name="Tao W."/>
            <person name="Teichmann S."/>
            <person name="Tobari Y.N."/>
            <person name="Tomimura Y."/>
            <person name="Tsolas J.M."/>
            <person name="Valente V.L."/>
            <person name="Venter E."/>
            <person name="Venter J.C."/>
            <person name="Vicario S."/>
            <person name="Vieira F.G."/>
            <person name="Vilella A.J."/>
            <person name="Villasante A."/>
            <person name="Walenz B."/>
            <person name="Wang J."/>
            <person name="Wasserman M."/>
            <person name="Watts T."/>
            <person name="Wilson D."/>
            <person name="Wilson R.K."/>
            <person name="Wing R.A."/>
            <person name="Wolfner M.F."/>
            <person name="Wong A."/>
            <person name="Wong G.K."/>
            <person name="Wu C.I."/>
            <person name="Wu G."/>
            <person name="Yamamoto D."/>
            <person name="Yang H.P."/>
            <person name="Yang S.P."/>
            <person name="Yorke J.A."/>
            <person name="Yoshida K."/>
            <person name="Zdobnov E."/>
            <person name="Zhang P."/>
            <person name="Zhang Y."/>
            <person name="Zimin A.V."/>
            <person name="Baldwin J."/>
            <person name="Abdouelleil A."/>
            <person name="Abdulkadir J."/>
            <person name="Abebe A."/>
            <person name="Abera B."/>
            <person name="Abreu J."/>
            <person name="Acer S.C."/>
            <person name="Aftuck L."/>
            <person name="Alexander A."/>
            <person name="An P."/>
            <person name="Anderson E."/>
            <person name="Anderson S."/>
            <person name="Arachi H."/>
            <person name="Azer M."/>
            <person name="Bachantsang P."/>
            <person name="Barry A."/>
            <person name="Bayul T."/>
            <person name="Berlin A."/>
            <person name="Bessette D."/>
            <person name="Bloom T."/>
            <person name="Blye J."/>
            <person name="Boguslavskiy L."/>
            <person name="Bonnet C."/>
            <person name="Boukhgalter B."/>
            <person name="Bourzgui I."/>
            <person name="Brown A."/>
            <person name="Cahill P."/>
            <person name="Channer S."/>
            <person name="Cheshatsang Y."/>
            <person name="Chuda L."/>
            <person name="Citroen M."/>
            <person name="Collymore A."/>
            <person name="Cooke P."/>
            <person name="Costello M."/>
            <person name="D'Aco K."/>
            <person name="Daza R."/>
            <person name="De Haan G."/>
            <person name="DeGray S."/>
            <person name="DeMaso C."/>
            <person name="Dhargay N."/>
            <person name="Dooley K."/>
            <person name="Dooley E."/>
            <person name="Doricent M."/>
            <person name="Dorje P."/>
            <person name="Dorjee K."/>
            <person name="Dupes A."/>
            <person name="Elong R."/>
            <person name="Falk J."/>
            <person name="Farina A."/>
            <person name="Faro S."/>
            <person name="Ferguson D."/>
            <person name="Fisher S."/>
            <person name="Foley C.D."/>
            <person name="Franke A."/>
            <person name="Friedrich D."/>
            <person name="Gadbois L."/>
            <person name="Gearin G."/>
            <person name="Gearin C.R."/>
            <person name="Giannoukos G."/>
            <person name="Goode T."/>
            <person name="Graham J."/>
            <person name="Grandbois E."/>
            <person name="Grewal S."/>
            <person name="Gyaltsen K."/>
            <person name="Hafez N."/>
            <person name="Hagos B."/>
            <person name="Hall J."/>
            <person name="Henson C."/>
            <person name="Hollinger A."/>
            <person name="Honan T."/>
            <person name="Huard M.D."/>
            <person name="Hughes L."/>
            <person name="Hurhula B."/>
            <person name="Husby M.E."/>
            <person name="Kamat A."/>
            <person name="Kanga B."/>
            <person name="Kashin S."/>
            <person name="Khazanovich D."/>
            <person name="Kisner P."/>
            <person name="Lance K."/>
            <person name="Lara M."/>
            <person name="Lee W."/>
            <person name="Lennon N."/>
            <person name="Letendre F."/>
            <person name="LeVine R."/>
            <person name="Lipovsky A."/>
            <person name="Liu X."/>
            <person name="Liu J."/>
            <person name="Liu S."/>
            <person name="Lokyitsang T."/>
            <person name="Lokyitsang Y."/>
            <person name="Lubonja R."/>
            <person name="Lui A."/>
            <person name="MacDonald P."/>
            <person name="Magnisalis V."/>
            <person name="Maru K."/>
            <person name="Matthews C."/>
            <person name="McCusker W."/>
            <person name="McDonough S."/>
            <person name="Mehta T."/>
            <person name="Meldrim J."/>
            <person name="Meneus L."/>
            <person name="Mihai O."/>
            <person name="Mihalev A."/>
            <person name="Mihova T."/>
            <person name="Mittelman R."/>
            <person name="Mlenga V."/>
            <person name="Montmayeur A."/>
            <person name="Mulrain L."/>
            <person name="Navidi A."/>
            <person name="Naylor J."/>
            <person name="Negash T."/>
            <person name="Nguyen T."/>
            <person name="Nguyen N."/>
            <person name="Nicol R."/>
            <person name="Norbu C."/>
            <person name="Norbu N."/>
            <person name="Novod N."/>
            <person name="O'Neill B."/>
            <person name="Osman S."/>
            <person name="Markiewicz E."/>
            <person name="Oyono O.L."/>
            <person name="Patti C."/>
            <person name="Phunkhang P."/>
            <person name="Pierre F."/>
            <person name="Priest M."/>
            <person name="Raghuraman S."/>
            <person name="Rege F."/>
            <person name="Reyes R."/>
            <person name="Rise C."/>
            <person name="Rogov P."/>
            <person name="Ross K."/>
            <person name="Ryan E."/>
            <person name="Settipalli S."/>
            <person name="Shea T."/>
            <person name="Sherpa N."/>
            <person name="Shi L."/>
            <person name="Shih D."/>
            <person name="Sparrow T."/>
            <person name="Spaulding J."/>
            <person name="Stalker J."/>
            <person name="Stange-Thomann N."/>
            <person name="Stavropoulos S."/>
            <person name="Stone C."/>
            <person name="Strader C."/>
            <person name="Tesfaye S."/>
            <person name="Thomson T."/>
            <person name="Thoulutsang Y."/>
            <person name="Thoulutsang D."/>
            <person name="Topham K."/>
            <person name="Topping I."/>
            <person name="Tsamla T."/>
            <person name="Vassiliev H."/>
            <person name="Vo A."/>
            <person name="Wangchuk T."/>
            <person name="Wangdi T."/>
            <person name="Weiand M."/>
            <person name="Wilkinson J."/>
            <person name="Wilson A."/>
            <person name="Yadav S."/>
            <person name="Young G."/>
            <person name="Yu Q."/>
            <person name="Zembek L."/>
            <person name="Zhong D."/>
            <person name="Zimmer A."/>
            <person name="Zwirko Z."/>
            <person name="Jaffe D.B."/>
            <person name="Alvarez P."/>
            <person name="Brockman W."/>
            <person name="Butler J."/>
            <person name="Chin C."/>
            <person name="Gnerre S."/>
            <person name="Grabherr M."/>
            <person name="Kleber M."/>
            <person name="Mauceli E."/>
            <person name="MacCallum I."/>
        </authorList>
    </citation>
    <scope>NUCLEOTIDE SEQUENCE [LARGE SCALE GENOMIC DNA]</scope>
    <source>
        <strain evidence="3">Tucson 14030-0811.24</strain>
    </source>
</reference>
<accession>A0A0Q9WYH3</accession>
<dbReference type="EMBL" id="CH963637">
    <property type="protein sequence ID" value="KRF97436.1"/>
    <property type="molecule type" value="Genomic_DNA"/>
</dbReference>
<organism evidence="2 3">
    <name type="scientific">Drosophila willistoni</name>
    <name type="common">Fruit fly</name>
    <dbReference type="NCBI Taxonomy" id="7260"/>
    <lineage>
        <taxon>Eukaryota</taxon>
        <taxon>Metazoa</taxon>
        <taxon>Ecdysozoa</taxon>
        <taxon>Arthropoda</taxon>
        <taxon>Hexapoda</taxon>
        <taxon>Insecta</taxon>
        <taxon>Pterygota</taxon>
        <taxon>Neoptera</taxon>
        <taxon>Endopterygota</taxon>
        <taxon>Diptera</taxon>
        <taxon>Brachycera</taxon>
        <taxon>Muscomorpha</taxon>
        <taxon>Ephydroidea</taxon>
        <taxon>Drosophilidae</taxon>
        <taxon>Drosophila</taxon>
        <taxon>Sophophora</taxon>
    </lineage>
</organism>
<evidence type="ECO:0000313" key="2">
    <source>
        <dbReference type="EMBL" id="KRF97436.1"/>
    </source>
</evidence>
<feature type="region of interest" description="Disordered" evidence="1">
    <location>
        <begin position="110"/>
        <end position="131"/>
    </location>
</feature>
<evidence type="ECO:0000256" key="1">
    <source>
        <dbReference type="SAM" id="MobiDB-lite"/>
    </source>
</evidence>
<feature type="compositionally biased region" description="Polar residues" evidence="1">
    <location>
        <begin position="153"/>
        <end position="178"/>
    </location>
</feature>
<feature type="region of interest" description="Disordered" evidence="1">
    <location>
        <begin position="153"/>
        <end position="216"/>
    </location>
</feature>
<keyword evidence="3" id="KW-1185">Reference proteome</keyword>
<sequence length="228" mass="25003">MASSTSLQHRPLSNRRQPLLTVSSSNLRLQFLKMQQLLAELNQHQLAGKQHQPAAQVSQPRASSSGVTQLQQFAIPAPPMSANIQYSQQIKAQQQHQLVGQQQQPTAQASQLRALSFADTQQQQPATHAPLIGGNSLSLQILAELKQHQLTGQQHQPAAQVSQLRASSFADTQQQQSDIPAPPMTANIQYSRSSIKWSSSSTSQQHRPPSYGLHLPLTHSSSNLQLLI</sequence>
<gene>
    <name evidence="2" type="primary">Dwil\GK27255</name>
    <name evidence="2" type="ORF">Dwil_GK27255</name>
</gene>
<evidence type="ECO:0000313" key="3">
    <source>
        <dbReference type="Proteomes" id="UP000007798"/>
    </source>
</evidence>
<dbReference type="AlphaFoldDB" id="A0A0Q9WYH3"/>
<proteinExistence type="predicted"/>
<feature type="compositionally biased region" description="Low complexity" evidence="1">
    <location>
        <begin position="191"/>
        <end position="203"/>
    </location>
</feature>
<dbReference type="InParanoid" id="A0A0Q9WYH3"/>
<name>A0A0Q9WYH3_DROWI</name>
<protein>
    <submittedName>
        <fullName evidence="2">Uncharacterized protein</fullName>
    </submittedName>
</protein>
<dbReference type="Proteomes" id="UP000007798">
    <property type="component" value="Unassembled WGS sequence"/>
</dbReference>